<sequence length="273" mass="29471">MLLATDGDEWEHVPPHVVGLALEARRSFSFNLDTALGAIYWPVLDDAVDYATEEVLGWRRDGPAWAVTDFFEQLKGEFRQLNFVPVGPRRVDDDYANHSGETGDGSTDVMRKVYRKLCGTLSERSIRVFWRMITCARPVAGLAVDSAKIRDARLYVALAGAGAFSAKQLATLLRLQSAGLGGGSGSSKLEFGVDLEDLGVDLLDGAVQRLGPPGSHFHLPLYRLDAVPGDGGFERSGLEGAFLLTKAARGGGEDEDGRDVHLEYVFGETSAAA</sequence>
<evidence type="ECO:0000313" key="2">
    <source>
        <dbReference type="Proteomes" id="UP001391051"/>
    </source>
</evidence>
<dbReference type="RefSeq" id="XP_066697342.1">
    <property type="nucleotide sequence ID" value="XM_066844944.1"/>
</dbReference>
<evidence type="ECO:0000313" key="1">
    <source>
        <dbReference type="EMBL" id="KAK7947836.1"/>
    </source>
</evidence>
<protein>
    <submittedName>
        <fullName evidence="1">Uncharacterized protein</fullName>
    </submittedName>
</protein>
<name>A0ABR1Q5K2_9PEZI</name>
<comment type="caution">
    <text evidence="1">The sequence shown here is derived from an EMBL/GenBank/DDBJ whole genome shotgun (WGS) entry which is preliminary data.</text>
</comment>
<gene>
    <name evidence="1" type="ORF">PG986_008722</name>
</gene>
<dbReference type="EMBL" id="JAQQWE010000006">
    <property type="protein sequence ID" value="KAK7947836.1"/>
    <property type="molecule type" value="Genomic_DNA"/>
</dbReference>
<organism evidence="1 2">
    <name type="scientific">Apiospora aurea</name>
    <dbReference type="NCBI Taxonomy" id="335848"/>
    <lineage>
        <taxon>Eukaryota</taxon>
        <taxon>Fungi</taxon>
        <taxon>Dikarya</taxon>
        <taxon>Ascomycota</taxon>
        <taxon>Pezizomycotina</taxon>
        <taxon>Sordariomycetes</taxon>
        <taxon>Xylariomycetidae</taxon>
        <taxon>Amphisphaeriales</taxon>
        <taxon>Apiosporaceae</taxon>
        <taxon>Apiospora</taxon>
    </lineage>
</organism>
<accession>A0ABR1Q5K2</accession>
<dbReference type="GeneID" id="92078006"/>
<dbReference type="Proteomes" id="UP001391051">
    <property type="component" value="Unassembled WGS sequence"/>
</dbReference>
<proteinExistence type="predicted"/>
<reference evidence="1 2" key="1">
    <citation type="submission" date="2023-01" db="EMBL/GenBank/DDBJ databases">
        <title>Analysis of 21 Apiospora genomes using comparative genomics revels a genus with tremendous synthesis potential of carbohydrate active enzymes and secondary metabolites.</title>
        <authorList>
            <person name="Sorensen T."/>
        </authorList>
    </citation>
    <scope>NUCLEOTIDE SEQUENCE [LARGE SCALE GENOMIC DNA]</scope>
    <source>
        <strain evidence="1 2">CBS 24483</strain>
    </source>
</reference>
<keyword evidence="2" id="KW-1185">Reference proteome</keyword>